<proteinExistence type="predicted"/>
<organism evidence="1 2">
    <name type="scientific">Plasmopara halstedii</name>
    <name type="common">Downy mildew of sunflower</name>
    <dbReference type="NCBI Taxonomy" id="4781"/>
    <lineage>
        <taxon>Eukaryota</taxon>
        <taxon>Sar</taxon>
        <taxon>Stramenopiles</taxon>
        <taxon>Oomycota</taxon>
        <taxon>Peronosporomycetes</taxon>
        <taxon>Peronosporales</taxon>
        <taxon>Peronosporaceae</taxon>
        <taxon>Plasmopara</taxon>
    </lineage>
</organism>
<reference evidence="2" key="1">
    <citation type="submission" date="2014-09" db="EMBL/GenBank/DDBJ databases">
        <authorList>
            <person name="Sharma Rahul"/>
            <person name="Thines Marco"/>
        </authorList>
    </citation>
    <scope>NUCLEOTIDE SEQUENCE [LARGE SCALE GENOMIC DNA]</scope>
</reference>
<protein>
    <submittedName>
        <fullName evidence="1">Uncharacterized protein</fullName>
    </submittedName>
</protein>
<keyword evidence="2" id="KW-1185">Reference proteome</keyword>
<dbReference type="GeneID" id="36407227"/>
<evidence type="ECO:0000313" key="2">
    <source>
        <dbReference type="Proteomes" id="UP000054928"/>
    </source>
</evidence>
<dbReference type="EMBL" id="CCYD01000610">
    <property type="protein sequence ID" value="CEG41856.1"/>
    <property type="molecule type" value="Genomic_DNA"/>
</dbReference>
<dbReference type="Proteomes" id="UP000054928">
    <property type="component" value="Unassembled WGS sequence"/>
</dbReference>
<sequence length="90" mass="10224">MMGSAWYCSSEDFWLQAVDLGIFCYFVEKQKLLAKSVPSCGRILVIHLIVQGSCMSFEVPLPIEVICDQDARRVDDLLDFMGAGNPHRRR</sequence>
<evidence type="ECO:0000313" key="1">
    <source>
        <dbReference type="EMBL" id="CEG41856.1"/>
    </source>
</evidence>
<accession>A0A0P1AL33</accession>
<dbReference type="RefSeq" id="XP_024578225.1">
    <property type="nucleotide sequence ID" value="XM_024727671.1"/>
</dbReference>
<name>A0A0P1AL33_PLAHL</name>
<dbReference type="AlphaFoldDB" id="A0A0P1AL33"/>